<accession>A0A4V1M392</accession>
<proteinExistence type="predicted"/>
<evidence type="ECO:0000313" key="3">
    <source>
        <dbReference type="Proteomes" id="UP000289152"/>
    </source>
</evidence>
<dbReference type="VEuPathDB" id="FungiDB:TREMEDRAFT_60620"/>
<dbReference type="AlphaFoldDB" id="A0A4V1M392"/>
<keyword evidence="3" id="KW-1185">Reference proteome</keyword>
<organism evidence="2 3">
    <name type="scientific">Tremella mesenterica</name>
    <name type="common">Jelly fungus</name>
    <dbReference type="NCBI Taxonomy" id="5217"/>
    <lineage>
        <taxon>Eukaryota</taxon>
        <taxon>Fungi</taxon>
        <taxon>Dikarya</taxon>
        <taxon>Basidiomycota</taxon>
        <taxon>Agaricomycotina</taxon>
        <taxon>Tremellomycetes</taxon>
        <taxon>Tremellales</taxon>
        <taxon>Tremellaceae</taxon>
        <taxon>Tremella</taxon>
    </lineage>
</organism>
<sequence>MEILEPYIEQTISSLSPSGSPSATREQLDGITNGIKDGRPGGTLTLLYPLMGQNLTSDSDGPLLITWENLSAEPNTMILNLKPNIVGFLDDHGTVFLGADPQGQTKQDSGDGVLQRLRRSLTNARNSLKEGGYRIYFRQAPSPLLRNVEPPSCVHLTQAIATHDEVIPACTVIPGWFYGTWRTYQWETVVSPLRAREK</sequence>
<reference evidence="2 3" key="1">
    <citation type="submission" date="2016-06" db="EMBL/GenBank/DDBJ databases">
        <title>Evolution of pathogenesis and genome organization in the Tremellales.</title>
        <authorList>
            <person name="Cuomo C."/>
            <person name="Litvintseva A."/>
            <person name="Heitman J."/>
            <person name="Chen Y."/>
            <person name="Sun S."/>
            <person name="Springer D."/>
            <person name="Dromer F."/>
            <person name="Young S."/>
            <person name="Zeng Q."/>
            <person name="Chapman S."/>
            <person name="Gujja S."/>
            <person name="Saif S."/>
            <person name="Birren B."/>
        </authorList>
    </citation>
    <scope>NUCLEOTIDE SEQUENCE [LARGE SCALE GENOMIC DNA]</scope>
    <source>
        <strain evidence="2 3">ATCC 28783</strain>
    </source>
</reference>
<feature type="compositionally biased region" description="Low complexity" evidence="1">
    <location>
        <begin position="13"/>
        <end position="22"/>
    </location>
</feature>
<feature type="region of interest" description="Disordered" evidence="1">
    <location>
        <begin position="13"/>
        <end position="36"/>
    </location>
</feature>
<name>A0A4V1M392_TREME</name>
<dbReference type="InParanoid" id="A0A4V1M392"/>
<dbReference type="EMBL" id="SDIL01000110">
    <property type="protein sequence ID" value="RXK36060.1"/>
    <property type="molecule type" value="Genomic_DNA"/>
</dbReference>
<evidence type="ECO:0000256" key="1">
    <source>
        <dbReference type="SAM" id="MobiDB-lite"/>
    </source>
</evidence>
<gene>
    <name evidence="2" type="ORF">M231_06654</name>
</gene>
<dbReference type="Proteomes" id="UP000289152">
    <property type="component" value="Unassembled WGS sequence"/>
</dbReference>
<comment type="caution">
    <text evidence="2">The sequence shown here is derived from an EMBL/GenBank/DDBJ whole genome shotgun (WGS) entry which is preliminary data.</text>
</comment>
<evidence type="ECO:0000313" key="2">
    <source>
        <dbReference type="EMBL" id="RXK36060.1"/>
    </source>
</evidence>
<protein>
    <submittedName>
        <fullName evidence="2">Uncharacterized protein</fullName>
    </submittedName>
</protein>